<evidence type="ECO:0000313" key="19">
    <source>
        <dbReference type="Proteomes" id="UP000198916"/>
    </source>
</evidence>
<dbReference type="InterPro" id="IPR010105">
    <property type="entry name" value="TonB_sidphr_rcpt"/>
</dbReference>
<dbReference type="CDD" id="cd01347">
    <property type="entry name" value="ligand_gated_channel"/>
    <property type="match status" value="1"/>
</dbReference>
<dbReference type="InterPro" id="IPR012910">
    <property type="entry name" value="Plug_dom"/>
</dbReference>
<feature type="domain" description="TonB-dependent receptor-like beta-barrel" evidence="16">
    <location>
        <begin position="420"/>
        <end position="825"/>
    </location>
</feature>
<dbReference type="OrthoDB" id="9775095at2"/>
<organism evidence="18 19">
    <name type="scientific">Parapedobacter koreensis</name>
    <dbReference type="NCBI Taxonomy" id="332977"/>
    <lineage>
        <taxon>Bacteria</taxon>
        <taxon>Pseudomonadati</taxon>
        <taxon>Bacteroidota</taxon>
        <taxon>Sphingobacteriia</taxon>
        <taxon>Sphingobacteriales</taxon>
        <taxon>Sphingobacteriaceae</taxon>
        <taxon>Parapedobacter</taxon>
    </lineage>
</organism>
<evidence type="ECO:0000256" key="2">
    <source>
        <dbReference type="ARBA" id="ARBA00009810"/>
    </source>
</evidence>
<evidence type="ECO:0000259" key="17">
    <source>
        <dbReference type="Pfam" id="PF07715"/>
    </source>
</evidence>
<dbReference type="InterPro" id="IPR013784">
    <property type="entry name" value="Carb-bd-like_fold"/>
</dbReference>
<evidence type="ECO:0000256" key="15">
    <source>
        <dbReference type="RuleBase" id="RU003357"/>
    </source>
</evidence>
<dbReference type="Pfam" id="PF13715">
    <property type="entry name" value="CarbopepD_reg_2"/>
    <property type="match status" value="1"/>
</dbReference>
<reference evidence="19" key="1">
    <citation type="submission" date="2016-10" db="EMBL/GenBank/DDBJ databases">
        <authorList>
            <person name="Varghese N."/>
            <person name="Submissions S."/>
        </authorList>
    </citation>
    <scope>NUCLEOTIDE SEQUENCE [LARGE SCALE GENOMIC DNA]</scope>
    <source>
        <strain evidence="19">Jip14</strain>
    </source>
</reference>
<name>A0A1H7JUY6_9SPHI</name>
<keyword evidence="7" id="KW-0732">Signal</keyword>
<dbReference type="Pfam" id="PF00593">
    <property type="entry name" value="TonB_dep_Rec_b-barrel"/>
    <property type="match status" value="1"/>
</dbReference>
<keyword evidence="6 14" id="KW-0812">Transmembrane</keyword>
<dbReference type="InterPro" id="IPR039426">
    <property type="entry name" value="TonB-dep_rcpt-like"/>
</dbReference>
<keyword evidence="10 15" id="KW-0798">TonB box</keyword>
<dbReference type="SUPFAM" id="SSF56935">
    <property type="entry name" value="Porins"/>
    <property type="match status" value="1"/>
</dbReference>
<dbReference type="PROSITE" id="PS52016">
    <property type="entry name" value="TONB_DEPENDENT_REC_3"/>
    <property type="match status" value="1"/>
</dbReference>
<dbReference type="PANTHER" id="PTHR32552:SF68">
    <property type="entry name" value="FERRICHROME OUTER MEMBRANE TRANSPORTER_PHAGE RECEPTOR"/>
    <property type="match status" value="1"/>
</dbReference>
<keyword evidence="19" id="KW-1185">Reference proteome</keyword>
<evidence type="ECO:0000256" key="5">
    <source>
        <dbReference type="ARBA" id="ARBA00022496"/>
    </source>
</evidence>
<dbReference type="RefSeq" id="WP_090604062.1">
    <property type="nucleotide sequence ID" value="NZ_FNZR01000002.1"/>
</dbReference>
<sequence>MNFNSSARWLSMLAAIFLMATVIQPVKGQSIRIQPATQAVKAILQQIEQQNNVTFVYSSRFAAVDRTITLADPSSSLQHILEQISAQTNLTFAQSGQQIIVREKNTGIVKGTVTTSDGQPAGFVTVGIRGQRSTQADDQGRFTLENIEVGTYTVTASYVGLQTQQQSVTVVAGSTANVTFTLSEDAQTLQEVVVNGERVNKFADKETDYAARMPLSNLENPQVYSTVTKELMAEQINTNINQALNNIPGSVAGNDPAGGVGISARGFGVGINARNGMASPTGRSTLDPVNIERIEVLKGPSGTLFGSNVASYGGVVNLVTKKPYDRFGGEISYSTGSWELNRVTIDVNTPLNAEKTALFRINAAYNREGSFMDAGHHNTIAIAPSLYYELNKKLSFLVDIEYYKEDKTRNPYPNINTLINQYGLTNVKDVPIGYTTSLYGEDFSGLANTFRAFVVATYKMSDNWTSSTSFSNSNTRATNSYQAYPNWLDETTIARGLTLFGPIADEYINIQQNFNGQFAIGKVANRIVLGLDYLHHDNKFNYAGGLLDSIDLTQGFSPVSRSQADWAILRENGLWSSTSGEDRYSAYVSNVTNFTKQLLLMLSLRLDRYQQKEGYGQTALAPKLGLVYQVVPDQVSLFGNYMSNFNNYGPFNQPDGTQLIAEPEYAKQWEAGIKMNTFDKKLNASISYYNIDIENAIRVDENSFIHQDGDQHSKGIDIELIVNPLPGLNLLAGYTFNDNQYVESASNVSMQVTGNPQNIANFWVSYKFLSSPALKNVGIAFGGNYVDKSYFNGENTVIIPSYFLLNASVFYDQPKWRVGLKANNLTDQKYWSGAVPQPLRSVVGNVTFRF</sequence>
<dbReference type="Gene3D" id="2.170.130.10">
    <property type="entry name" value="TonB-dependent receptor, plug domain"/>
    <property type="match status" value="1"/>
</dbReference>
<dbReference type="PANTHER" id="PTHR32552">
    <property type="entry name" value="FERRICHROME IRON RECEPTOR-RELATED"/>
    <property type="match status" value="1"/>
</dbReference>
<evidence type="ECO:0000256" key="7">
    <source>
        <dbReference type="ARBA" id="ARBA00022729"/>
    </source>
</evidence>
<dbReference type="SUPFAM" id="SSF49452">
    <property type="entry name" value="Starch-binding domain-like"/>
    <property type="match status" value="1"/>
</dbReference>
<evidence type="ECO:0000256" key="6">
    <source>
        <dbReference type="ARBA" id="ARBA00022692"/>
    </source>
</evidence>
<evidence type="ECO:0000256" key="13">
    <source>
        <dbReference type="ARBA" id="ARBA00023237"/>
    </source>
</evidence>
<evidence type="ECO:0000256" key="4">
    <source>
        <dbReference type="ARBA" id="ARBA00022452"/>
    </source>
</evidence>
<evidence type="ECO:0000256" key="10">
    <source>
        <dbReference type="ARBA" id="ARBA00023077"/>
    </source>
</evidence>
<proteinExistence type="inferred from homology"/>
<evidence type="ECO:0000256" key="3">
    <source>
        <dbReference type="ARBA" id="ARBA00022448"/>
    </source>
</evidence>
<dbReference type="GO" id="GO:0038023">
    <property type="term" value="F:signaling receptor activity"/>
    <property type="evidence" value="ECO:0007669"/>
    <property type="project" value="InterPro"/>
</dbReference>
<keyword evidence="12" id="KW-0675">Receptor</keyword>
<evidence type="ECO:0000256" key="12">
    <source>
        <dbReference type="ARBA" id="ARBA00023170"/>
    </source>
</evidence>
<keyword evidence="13 14" id="KW-0998">Cell outer membrane</keyword>
<dbReference type="NCBIfam" id="TIGR01783">
    <property type="entry name" value="TonB-siderophor"/>
    <property type="match status" value="1"/>
</dbReference>
<evidence type="ECO:0000256" key="11">
    <source>
        <dbReference type="ARBA" id="ARBA00023136"/>
    </source>
</evidence>
<comment type="similarity">
    <text evidence="2 14 15">Belongs to the TonB-dependent receptor family.</text>
</comment>
<dbReference type="Pfam" id="PF07715">
    <property type="entry name" value="Plug"/>
    <property type="match status" value="1"/>
</dbReference>
<comment type="subcellular location">
    <subcellularLocation>
        <location evidence="1 14">Cell outer membrane</location>
        <topology evidence="1 14">Multi-pass membrane protein</topology>
    </subcellularLocation>
</comment>
<evidence type="ECO:0000256" key="9">
    <source>
        <dbReference type="ARBA" id="ARBA00023065"/>
    </source>
</evidence>
<evidence type="ECO:0000256" key="8">
    <source>
        <dbReference type="ARBA" id="ARBA00023004"/>
    </source>
</evidence>
<keyword evidence="8" id="KW-0408">Iron</keyword>
<evidence type="ECO:0000313" key="18">
    <source>
        <dbReference type="EMBL" id="SEK78409.1"/>
    </source>
</evidence>
<feature type="domain" description="TonB-dependent receptor plug" evidence="17">
    <location>
        <begin position="218"/>
        <end position="309"/>
    </location>
</feature>
<keyword evidence="9" id="KW-0406">Ion transport</keyword>
<dbReference type="STRING" id="332977.SAMN05421740_102684"/>
<gene>
    <name evidence="18" type="ORF">SAMN05421740_102684</name>
</gene>
<dbReference type="GO" id="GO:0015891">
    <property type="term" value="P:siderophore transport"/>
    <property type="evidence" value="ECO:0007669"/>
    <property type="project" value="InterPro"/>
</dbReference>
<keyword evidence="11 14" id="KW-0472">Membrane</keyword>
<dbReference type="Gene3D" id="2.40.170.20">
    <property type="entry name" value="TonB-dependent receptor, beta-barrel domain"/>
    <property type="match status" value="1"/>
</dbReference>
<evidence type="ECO:0000256" key="14">
    <source>
        <dbReference type="PROSITE-ProRule" id="PRU01360"/>
    </source>
</evidence>
<dbReference type="InterPro" id="IPR036942">
    <property type="entry name" value="Beta-barrel_TonB_sf"/>
</dbReference>
<dbReference type="GO" id="GO:0015344">
    <property type="term" value="F:siderophore uptake transmembrane transporter activity"/>
    <property type="evidence" value="ECO:0007669"/>
    <property type="project" value="TreeGrafter"/>
</dbReference>
<dbReference type="InterPro" id="IPR000531">
    <property type="entry name" value="Beta-barrel_TonB"/>
</dbReference>
<dbReference type="Gene3D" id="2.60.40.1120">
    <property type="entry name" value="Carboxypeptidase-like, regulatory domain"/>
    <property type="match status" value="1"/>
</dbReference>
<protein>
    <submittedName>
        <fullName evidence="18">Iron complex outermembrane recepter protein</fullName>
    </submittedName>
</protein>
<accession>A0A1H7JUY6</accession>
<evidence type="ECO:0000259" key="16">
    <source>
        <dbReference type="Pfam" id="PF00593"/>
    </source>
</evidence>
<keyword evidence="4 14" id="KW-1134">Transmembrane beta strand</keyword>
<dbReference type="GO" id="GO:0009279">
    <property type="term" value="C:cell outer membrane"/>
    <property type="evidence" value="ECO:0007669"/>
    <property type="project" value="UniProtKB-SubCell"/>
</dbReference>
<keyword evidence="5" id="KW-0410">Iron transport</keyword>
<dbReference type="Proteomes" id="UP000198916">
    <property type="component" value="Unassembled WGS sequence"/>
</dbReference>
<dbReference type="GO" id="GO:0030246">
    <property type="term" value="F:carbohydrate binding"/>
    <property type="evidence" value="ECO:0007669"/>
    <property type="project" value="InterPro"/>
</dbReference>
<dbReference type="InterPro" id="IPR037066">
    <property type="entry name" value="Plug_dom_sf"/>
</dbReference>
<keyword evidence="3 14" id="KW-0813">Transport</keyword>
<dbReference type="AlphaFoldDB" id="A0A1H7JUY6"/>
<evidence type="ECO:0000256" key="1">
    <source>
        <dbReference type="ARBA" id="ARBA00004571"/>
    </source>
</evidence>
<dbReference type="EMBL" id="FNZR01000002">
    <property type="protein sequence ID" value="SEK78409.1"/>
    <property type="molecule type" value="Genomic_DNA"/>
</dbReference>